<keyword evidence="1" id="KW-0812">Transmembrane</keyword>
<proteinExistence type="predicted"/>
<accession>A0A0E9WZX7</accession>
<feature type="transmembrane region" description="Helical" evidence="1">
    <location>
        <begin position="12"/>
        <end position="30"/>
    </location>
</feature>
<dbReference type="EMBL" id="GBXM01012846">
    <property type="protein sequence ID" value="JAH95731.1"/>
    <property type="molecule type" value="Transcribed_RNA"/>
</dbReference>
<evidence type="ECO:0000313" key="2">
    <source>
        <dbReference type="EMBL" id="JAH95731.1"/>
    </source>
</evidence>
<protein>
    <submittedName>
        <fullName evidence="2">Uncharacterized protein</fullName>
    </submittedName>
</protein>
<name>A0A0E9WZX7_ANGAN</name>
<keyword evidence="1" id="KW-1133">Transmembrane helix</keyword>
<feature type="transmembrane region" description="Helical" evidence="1">
    <location>
        <begin position="36"/>
        <end position="56"/>
    </location>
</feature>
<sequence>MSKARCLCPTLRPSHLLWFFFLWLLAPYLPLSLSRAINFLLFILSFFVSTLFFPFLKTTPSYQATEEGEPSQVCLALPTQIGGQTGVWSQVGQKSCLSASELNGTVEKREWCSQGSLWLEQGQWLQFKNFFVYKKWTVTSAENTRGALSFTCDHLYKKNLKMI</sequence>
<evidence type="ECO:0000256" key="1">
    <source>
        <dbReference type="SAM" id="Phobius"/>
    </source>
</evidence>
<keyword evidence="1" id="KW-0472">Membrane</keyword>
<dbReference type="AlphaFoldDB" id="A0A0E9WZX7"/>
<organism evidence="2">
    <name type="scientific">Anguilla anguilla</name>
    <name type="common">European freshwater eel</name>
    <name type="synonym">Muraena anguilla</name>
    <dbReference type="NCBI Taxonomy" id="7936"/>
    <lineage>
        <taxon>Eukaryota</taxon>
        <taxon>Metazoa</taxon>
        <taxon>Chordata</taxon>
        <taxon>Craniata</taxon>
        <taxon>Vertebrata</taxon>
        <taxon>Euteleostomi</taxon>
        <taxon>Actinopterygii</taxon>
        <taxon>Neopterygii</taxon>
        <taxon>Teleostei</taxon>
        <taxon>Anguilliformes</taxon>
        <taxon>Anguillidae</taxon>
        <taxon>Anguilla</taxon>
    </lineage>
</organism>
<reference evidence="2" key="2">
    <citation type="journal article" date="2015" name="Fish Shellfish Immunol.">
        <title>Early steps in the European eel (Anguilla anguilla)-Vibrio vulnificus interaction in the gills: Role of the RtxA13 toxin.</title>
        <authorList>
            <person name="Callol A."/>
            <person name="Pajuelo D."/>
            <person name="Ebbesson L."/>
            <person name="Teles M."/>
            <person name="MacKenzie S."/>
            <person name="Amaro C."/>
        </authorList>
    </citation>
    <scope>NUCLEOTIDE SEQUENCE</scope>
</reference>
<reference evidence="2" key="1">
    <citation type="submission" date="2014-11" db="EMBL/GenBank/DDBJ databases">
        <authorList>
            <person name="Amaro Gonzalez C."/>
        </authorList>
    </citation>
    <scope>NUCLEOTIDE SEQUENCE</scope>
</reference>